<organism evidence="1">
    <name type="scientific">marine sediment metagenome</name>
    <dbReference type="NCBI Taxonomy" id="412755"/>
    <lineage>
        <taxon>unclassified sequences</taxon>
        <taxon>metagenomes</taxon>
        <taxon>ecological metagenomes</taxon>
    </lineage>
</organism>
<sequence length="41" mass="5072">MIKLKQFQKLIAQFYGLCTIDDLRIQIWIKMEILRYILENQ</sequence>
<protein>
    <submittedName>
        <fullName evidence="1">Uncharacterized protein</fullName>
    </submittedName>
</protein>
<accession>A0A0F9JHW5</accession>
<evidence type="ECO:0000313" key="1">
    <source>
        <dbReference type="EMBL" id="KKM69449.1"/>
    </source>
</evidence>
<comment type="caution">
    <text evidence="1">The sequence shown here is derived from an EMBL/GenBank/DDBJ whole genome shotgun (WGS) entry which is preliminary data.</text>
</comment>
<proteinExistence type="predicted"/>
<dbReference type="EMBL" id="LAZR01009991">
    <property type="protein sequence ID" value="KKM69449.1"/>
    <property type="molecule type" value="Genomic_DNA"/>
</dbReference>
<name>A0A0F9JHW5_9ZZZZ</name>
<dbReference type="AlphaFoldDB" id="A0A0F9JHW5"/>
<gene>
    <name evidence="1" type="ORF">LCGC14_1450710</name>
</gene>
<reference evidence="1" key="1">
    <citation type="journal article" date="2015" name="Nature">
        <title>Complex archaea that bridge the gap between prokaryotes and eukaryotes.</title>
        <authorList>
            <person name="Spang A."/>
            <person name="Saw J.H."/>
            <person name="Jorgensen S.L."/>
            <person name="Zaremba-Niedzwiedzka K."/>
            <person name="Martijn J."/>
            <person name="Lind A.E."/>
            <person name="van Eijk R."/>
            <person name="Schleper C."/>
            <person name="Guy L."/>
            <person name="Ettema T.J."/>
        </authorList>
    </citation>
    <scope>NUCLEOTIDE SEQUENCE</scope>
</reference>